<comment type="similarity">
    <text evidence="2">Belongs to the asaB hydroxylase/desaturase family.</text>
</comment>
<dbReference type="AlphaFoldDB" id="A0AAV9PEG9"/>
<accession>A0AAV9PEG9</accession>
<comment type="caution">
    <text evidence="4">The sequence shown here is derived from an EMBL/GenBank/DDBJ whole genome shotgun (WGS) entry which is preliminary data.</text>
</comment>
<proteinExistence type="inferred from homology"/>
<dbReference type="PANTHER" id="PTHR34598:SF3">
    <property type="entry name" value="OXIDOREDUCTASE AN1597"/>
    <property type="match status" value="1"/>
</dbReference>
<evidence type="ECO:0000256" key="1">
    <source>
        <dbReference type="ARBA" id="ARBA00023002"/>
    </source>
</evidence>
<name>A0AAV9PEG9_9PEZI</name>
<dbReference type="EMBL" id="JAVRRT010000005">
    <property type="protein sequence ID" value="KAK5171829.1"/>
    <property type="molecule type" value="Genomic_DNA"/>
</dbReference>
<evidence type="ECO:0000256" key="3">
    <source>
        <dbReference type="SAM" id="Coils"/>
    </source>
</evidence>
<protein>
    <submittedName>
        <fullName evidence="4">Uncharacterized protein</fullName>
    </submittedName>
</protein>
<keyword evidence="5" id="KW-1185">Reference proteome</keyword>
<reference evidence="4 5" key="1">
    <citation type="submission" date="2023-08" db="EMBL/GenBank/DDBJ databases">
        <title>Black Yeasts Isolated from many extreme environments.</title>
        <authorList>
            <person name="Coleine C."/>
            <person name="Stajich J.E."/>
            <person name="Selbmann L."/>
        </authorList>
    </citation>
    <scope>NUCLEOTIDE SEQUENCE [LARGE SCALE GENOMIC DNA]</scope>
    <source>
        <strain evidence="4 5">CCFEE 5935</strain>
    </source>
</reference>
<dbReference type="PANTHER" id="PTHR34598">
    <property type="entry name" value="BLL6449 PROTEIN"/>
    <property type="match status" value="1"/>
</dbReference>
<evidence type="ECO:0000313" key="5">
    <source>
        <dbReference type="Proteomes" id="UP001337655"/>
    </source>
</evidence>
<sequence length="393" mass="45056">MPYLRDDPLYDTVKPIQVTPNFLDREGRSNVRLESGPPEILNDVRGREHEFNLDANGFCYVHSPTAFKDWTSQPQIAKQYLPDLEELLRREVDGCDEIVFYDTRIRQEGDDGARVLGLSYNPFARQVHVDNTERSVLEKVHNYADLKADYYLSGRVRIINIWRPVKHPVYDCGLAIADGGKLKEGDVIECDRVRHDTGKYWDTMGVVKYRPGYDWYYCSLQDEADVLLFKNYDSATNVPARSCLHTAFDVPPSEILPNTPTRESIEVRAFIFTHPKGLRRPSGISAPHPLAVQLEQGNLRLVDEHSITDHLRTDIDEANEVKDAVLLLRRQEIRRLEKECQGLVAERAQRQQQLEDAGAQLLQAQQQISMQAEHADALERKVRELEANLALQP</sequence>
<dbReference type="Proteomes" id="UP001337655">
    <property type="component" value="Unassembled WGS sequence"/>
</dbReference>
<organism evidence="4 5">
    <name type="scientific">Saxophila tyrrhenica</name>
    <dbReference type="NCBI Taxonomy" id="1690608"/>
    <lineage>
        <taxon>Eukaryota</taxon>
        <taxon>Fungi</taxon>
        <taxon>Dikarya</taxon>
        <taxon>Ascomycota</taxon>
        <taxon>Pezizomycotina</taxon>
        <taxon>Dothideomycetes</taxon>
        <taxon>Dothideomycetidae</taxon>
        <taxon>Mycosphaerellales</taxon>
        <taxon>Extremaceae</taxon>
        <taxon>Saxophila</taxon>
    </lineage>
</organism>
<dbReference type="RefSeq" id="XP_064660673.1">
    <property type="nucleotide sequence ID" value="XM_064800722.1"/>
</dbReference>
<gene>
    <name evidence="4" type="ORF">LTR77_003465</name>
</gene>
<keyword evidence="1" id="KW-0560">Oxidoreductase</keyword>
<keyword evidence="3" id="KW-0175">Coiled coil</keyword>
<dbReference type="NCBIfam" id="NF041278">
    <property type="entry name" value="CmcJ_NvfI_EfuI"/>
    <property type="match status" value="1"/>
</dbReference>
<feature type="coiled-coil region" evidence="3">
    <location>
        <begin position="333"/>
        <end position="388"/>
    </location>
</feature>
<dbReference type="InterPro" id="IPR044053">
    <property type="entry name" value="AsaB-like"/>
</dbReference>
<evidence type="ECO:0000256" key="2">
    <source>
        <dbReference type="ARBA" id="ARBA00023604"/>
    </source>
</evidence>
<dbReference type="GeneID" id="89924812"/>
<evidence type="ECO:0000313" key="4">
    <source>
        <dbReference type="EMBL" id="KAK5171829.1"/>
    </source>
</evidence>
<dbReference type="GO" id="GO:0016491">
    <property type="term" value="F:oxidoreductase activity"/>
    <property type="evidence" value="ECO:0007669"/>
    <property type="project" value="UniProtKB-KW"/>
</dbReference>